<protein>
    <recommendedName>
        <fullName evidence="7">Ribosomal RNA small subunit methyltransferase F</fullName>
        <ecNumber evidence="7">2.1.1.178</ecNumber>
    </recommendedName>
    <alternativeName>
        <fullName evidence="7">16S rRNA m5C1407 methyltransferase</fullName>
    </alternativeName>
    <alternativeName>
        <fullName evidence="7">rRNA (cytosine-C(5)-)-methyltransferase RsmF</fullName>
    </alternativeName>
</protein>
<dbReference type="InterPro" id="IPR031341">
    <property type="entry name" value="Methyltr_RsmF_N"/>
</dbReference>
<evidence type="ECO:0000256" key="4">
    <source>
        <dbReference type="ARBA" id="ARBA00022679"/>
    </source>
</evidence>
<accession>A0A2S2E2L6</accession>
<keyword evidence="5 7" id="KW-0949">S-adenosyl-L-methionine</keyword>
<dbReference type="Proteomes" id="UP000245728">
    <property type="component" value="Chromosome"/>
</dbReference>
<dbReference type="KEGG" id="salh:HMF8227_01406"/>
<dbReference type="InterPro" id="IPR023267">
    <property type="entry name" value="RCMT"/>
</dbReference>
<feature type="binding site" evidence="7">
    <location>
        <position position="178"/>
    </location>
    <ligand>
        <name>S-adenosyl-L-methionine</name>
        <dbReference type="ChEBI" id="CHEBI:59789"/>
    </ligand>
</feature>
<organism evidence="10 11">
    <name type="scientific">Saliniradius amylolyticus</name>
    <dbReference type="NCBI Taxonomy" id="2183582"/>
    <lineage>
        <taxon>Bacteria</taxon>
        <taxon>Pseudomonadati</taxon>
        <taxon>Pseudomonadota</taxon>
        <taxon>Gammaproteobacteria</taxon>
        <taxon>Alteromonadales</taxon>
        <taxon>Alteromonadaceae</taxon>
        <taxon>Saliniradius</taxon>
    </lineage>
</organism>
<dbReference type="InterPro" id="IPR029063">
    <property type="entry name" value="SAM-dependent_MTases_sf"/>
</dbReference>
<dbReference type="SUPFAM" id="SSF53335">
    <property type="entry name" value="S-adenosyl-L-methionine-dependent methyltransferases"/>
    <property type="match status" value="1"/>
</dbReference>
<keyword evidence="6 7" id="KW-0694">RNA-binding</keyword>
<dbReference type="Pfam" id="PF17125">
    <property type="entry name" value="Methyltr_RsmF_N"/>
    <property type="match status" value="1"/>
</dbReference>
<dbReference type="EMBL" id="CP029347">
    <property type="protein sequence ID" value="AWL11881.1"/>
    <property type="molecule type" value="Genomic_DNA"/>
</dbReference>
<dbReference type="GO" id="GO:0003723">
    <property type="term" value="F:RNA binding"/>
    <property type="evidence" value="ECO:0007669"/>
    <property type="project" value="UniProtKB-UniRule"/>
</dbReference>
<evidence type="ECO:0000256" key="2">
    <source>
        <dbReference type="ARBA" id="ARBA00022552"/>
    </source>
</evidence>
<feature type="domain" description="SAM-dependent MTase RsmB/NOP-type" evidence="9">
    <location>
        <begin position="28"/>
        <end position="312"/>
    </location>
</feature>
<dbReference type="InterPro" id="IPR001678">
    <property type="entry name" value="MeTrfase_RsmB-F_NOP2_dom"/>
</dbReference>
<dbReference type="PANTHER" id="PTHR22807:SF30">
    <property type="entry name" value="28S RRNA (CYTOSINE(4447)-C(5))-METHYLTRANSFERASE-RELATED"/>
    <property type="match status" value="1"/>
</dbReference>
<keyword evidence="11" id="KW-1185">Reference proteome</keyword>
<dbReference type="HAMAP" id="MF_01579">
    <property type="entry name" value="16SrRNA_methyltr_F"/>
    <property type="match status" value="1"/>
</dbReference>
<keyword evidence="1 7" id="KW-0963">Cytoplasm</keyword>
<evidence type="ECO:0000313" key="11">
    <source>
        <dbReference type="Proteomes" id="UP000245728"/>
    </source>
</evidence>
<evidence type="ECO:0000259" key="9">
    <source>
        <dbReference type="PROSITE" id="PS51686"/>
    </source>
</evidence>
<dbReference type="Gene3D" id="3.40.50.150">
    <property type="entry name" value="Vaccinia Virus protein VP39"/>
    <property type="match status" value="1"/>
</dbReference>
<comment type="caution">
    <text evidence="7 8">Lacks conserved residue(s) required for the propagation of feature annotation.</text>
</comment>
<dbReference type="InterPro" id="IPR048457">
    <property type="entry name" value="YebU_pre-PUA_dom"/>
</dbReference>
<gene>
    <name evidence="7 10" type="primary">rsmF</name>
    <name evidence="10" type="ORF">HMF8227_01406</name>
</gene>
<dbReference type="Pfam" id="PF01189">
    <property type="entry name" value="Methyltr_RsmB-F"/>
    <property type="match status" value="1"/>
</dbReference>
<dbReference type="InterPro" id="IPR011023">
    <property type="entry name" value="Nop2p"/>
</dbReference>
<dbReference type="Gene3D" id="3.10.450.720">
    <property type="match status" value="1"/>
</dbReference>
<dbReference type="GO" id="GO:0070475">
    <property type="term" value="P:rRNA base methylation"/>
    <property type="evidence" value="ECO:0007669"/>
    <property type="project" value="TreeGrafter"/>
</dbReference>
<dbReference type="PRINTS" id="PR02008">
    <property type="entry name" value="RCMTFAMILY"/>
</dbReference>
<evidence type="ECO:0000256" key="1">
    <source>
        <dbReference type="ARBA" id="ARBA00022490"/>
    </source>
</evidence>
<dbReference type="Pfam" id="PF13636">
    <property type="entry name" value="Methyltranf_PUA"/>
    <property type="match status" value="1"/>
</dbReference>
<dbReference type="GO" id="GO:0009383">
    <property type="term" value="F:rRNA (cytosine-C5-)-methyltransferase activity"/>
    <property type="evidence" value="ECO:0007669"/>
    <property type="project" value="TreeGrafter"/>
</dbReference>
<proteinExistence type="inferred from homology"/>
<dbReference type="NCBIfam" id="TIGR00446">
    <property type="entry name" value="nop2p"/>
    <property type="match status" value="1"/>
</dbReference>
<dbReference type="InterPro" id="IPR023545">
    <property type="entry name" value="rRNA_ssu_MeTfrase_F"/>
</dbReference>
<evidence type="ECO:0000256" key="3">
    <source>
        <dbReference type="ARBA" id="ARBA00022603"/>
    </source>
</evidence>
<comment type="catalytic activity">
    <reaction evidence="7">
        <text>cytidine(1407) in 16S rRNA + S-adenosyl-L-methionine = 5-methylcytidine(1407) in 16S rRNA + S-adenosyl-L-homocysteine + H(+)</text>
        <dbReference type="Rhea" id="RHEA:42756"/>
        <dbReference type="Rhea" id="RHEA-COMP:10223"/>
        <dbReference type="Rhea" id="RHEA-COMP:10224"/>
        <dbReference type="ChEBI" id="CHEBI:15378"/>
        <dbReference type="ChEBI" id="CHEBI:57856"/>
        <dbReference type="ChEBI" id="CHEBI:59789"/>
        <dbReference type="ChEBI" id="CHEBI:74483"/>
        <dbReference type="ChEBI" id="CHEBI:82748"/>
        <dbReference type="EC" id="2.1.1.178"/>
    </reaction>
</comment>
<comment type="similarity">
    <text evidence="7 8">Belongs to the class I-like SAM-binding methyltransferase superfamily. RsmB/NOP family.</text>
</comment>
<dbReference type="GO" id="GO:0005737">
    <property type="term" value="C:cytoplasm"/>
    <property type="evidence" value="ECO:0007669"/>
    <property type="project" value="UniProtKB-SubCell"/>
</dbReference>
<dbReference type="NCBIfam" id="NF008898">
    <property type="entry name" value="PRK11933.1"/>
    <property type="match status" value="1"/>
</dbReference>
<evidence type="ECO:0000313" key="10">
    <source>
        <dbReference type="EMBL" id="AWL11881.1"/>
    </source>
</evidence>
<keyword evidence="3 7" id="KW-0489">Methyltransferase</keyword>
<name>A0A2S2E2L6_9ALTE</name>
<dbReference type="PROSITE" id="PS51686">
    <property type="entry name" value="SAM_MT_RSMB_NOP"/>
    <property type="match status" value="1"/>
</dbReference>
<evidence type="ECO:0000256" key="6">
    <source>
        <dbReference type="ARBA" id="ARBA00022884"/>
    </source>
</evidence>
<comment type="subcellular location">
    <subcellularLocation>
        <location evidence="7">Cytoplasm</location>
    </subcellularLocation>
</comment>
<dbReference type="InterPro" id="IPR027391">
    <property type="entry name" value="Nol1_Nop2_Fmu_2"/>
</dbReference>
<dbReference type="PANTHER" id="PTHR22807">
    <property type="entry name" value="NOP2 YEAST -RELATED NOL1/NOP2/FMU SUN DOMAIN-CONTAINING"/>
    <property type="match status" value="1"/>
</dbReference>
<feature type="binding site" evidence="7 8">
    <location>
        <position position="150"/>
    </location>
    <ligand>
        <name>S-adenosyl-L-methionine</name>
        <dbReference type="ChEBI" id="CHEBI:59789"/>
    </ligand>
</feature>
<evidence type="ECO:0000256" key="7">
    <source>
        <dbReference type="HAMAP-Rule" id="MF_01579"/>
    </source>
</evidence>
<reference evidence="10 11" key="1">
    <citation type="submission" date="2018-05" db="EMBL/GenBank/DDBJ databases">
        <title>Salinimonas sp. HMF8227 Genome sequencing and assembly.</title>
        <authorList>
            <person name="Kang H."/>
            <person name="Kang J."/>
            <person name="Cha I."/>
            <person name="Kim H."/>
            <person name="Joh K."/>
        </authorList>
    </citation>
    <scope>NUCLEOTIDE SEQUENCE [LARGE SCALE GENOMIC DNA]</scope>
    <source>
        <strain evidence="10 11">HMF8227</strain>
    </source>
</reference>
<feature type="binding site" evidence="7 8">
    <location>
        <begin position="126"/>
        <end position="132"/>
    </location>
    <ligand>
        <name>S-adenosyl-L-methionine</name>
        <dbReference type="ChEBI" id="CHEBI:59789"/>
    </ligand>
</feature>
<dbReference type="InterPro" id="IPR049560">
    <property type="entry name" value="MeTrfase_RsmB-F_NOP2_cat"/>
</dbReference>
<evidence type="ECO:0000256" key="8">
    <source>
        <dbReference type="PROSITE-ProRule" id="PRU01023"/>
    </source>
</evidence>
<comment type="function">
    <text evidence="7">Specifically methylates the cytosine at position 1407 (m5C1407) of 16S rRNA.</text>
</comment>
<dbReference type="OrthoDB" id="9810297at2"/>
<feature type="binding site" evidence="7 8">
    <location>
        <position position="195"/>
    </location>
    <ligand>
        <name>S-adenosyl-L-methionine</name>
        <dbReference type="ChEBI" id="CHEBI:59789"/>
    </ligand>
</feature>
<dbReference type="CDD" id="cd02440">
    <property type="entry name" value="AdoMet_MTases"/>
    <property type="match status" value="1"/>
</dbReference>
<dbReference type="Pfam" id="PF21150">
    <property type="entry name" value="YebU_pre-PUA_dom"/>
    <property type="match status" value="1"/>
</dbReference>
<feature type="active site" description="Nucleophile" evidence="7 8">
    <location>
        <position position="248"/>
    </location>
</feature>
<dbReference type="RefSeq" id="WP_109339497.1">
    <property type="nucleotide sequence ID" value="NZ_CP029347.1"/>
</dbReference>
<dbReference type="EC" id="2.1.1.178" evidence="7"/>
<keyword evidence="4 7" id="KW-0808">Transferase</keyword>
<evidence type="ECO:0000256" key="5">
    <source>
        <dbReference type="ARBA" id="ARBA00022691"/>
    </source>
</evidence>
<sequence length="477" mass="52839">MEPQTHLPQAFIDKMASLLPQTLSLDDFIRYCRTPLRKSIRVNTLKISIDDFVSHIQIKGWRLTPIPWCKAGFWLERPSEEEDRLPLGNTAEHLAGLFYIQEASSMLPVSALLHGGDSPERALDMAAAPGSKTTQLAACMQGEGLVVANELSASRVKVLVANLQRCGVRNVLVSHYQGQVFGEWLPESFDAILLDAPCGGEGTVRKDPLAMKNWSPQAIENIASVQKELLHSAFLALKPGGTLIYSTCTLSPEENQQVVADLLGQYPTLAQVESLEDLFDGASKVVTPEGYLHVWPQVFDSEGFFVARLTKRQALSQLAKPKKVKVTSVPAPKKTEETLKHYLDSQFGLTLPSGELMQKDKDLWLFPSGTSELIPRFRFNRCGLKLATQHKNGFRLTHDAAIALAPHINKNRYELSEQQLVEFYKGRDLNVPELSQGGELVLCFNGHVVGLGKALNGRIKNGLPRELVRDDRVVKAS</sequence>
<dbReference type="AlphaFoldDB" id="A0A2S2E2L6"/>
<keyword evidence="2 7" id="KW-0698">rRNA processing</keyword>